<comment type="catalytic activity">
    <reaction evidence="6">
        <text>N-terminal glycyl-[protein] + tetradecanoyl-CoA = N-tetradecanoylglycyl-[protein] + CoA + H(+)</text>
        <dbReference type="Rhea" id="RHEA:15521"/>
        <dbReference type="Rhea" id="RHEA-COMP:12666"/>
        <dbReference type="Rhea" id="RHEA-COMP:12667"/>
        <dbReference type="ChEBI" id="CHEBI:15378"/>
        <dbReference type="ChEBI" id="CHEBI:57287"/>
        <dbReference type="ChEBI" id="CHEBI:57385"/>
        <dbReference type="ChEBI" id="CHEBI:64723"/>
        <dbReference type="ChEBI" id="CHEBI:133050"/>
        <dbReference type="EC" id="2.3.1.97"/>
    </reaction>
</comment>
<accession>A0ABQ7I0I2</accession>
<organism evidence="11 12">
    <name type="scientific">Astathelohania contejeani</name>
    <dbReference type="NCBI Taxonomy" id="164912"/>
    <lineage>
        <taxon>Eukaryota</taxon>
        <taxon>Fungi</taxon>
        <taxon>Fungi incertae sedis</taxon>
        <taxon>Microsporidia</taxon>
        <taxon>Astathelohaniidae</taxon>
        <taxon>Astathelohania</taxon>
    </lineage>
</organism>
<comment type="function">
    <text evidence="6">Adds a myristoyl group to the N-terminal glycine residue of certain cellular proteins.</text>
</comment>
<evidence type="ECO:0000313" key="12">
    <source>
        <dbReference type="Proteomes" id="UP001516464"/>
    </source>
</evidence>
<dbReference type="EC" id="2.3.1.97" evidence="2 6"/>
<dbReference type="InterPro" id="IPR000903">
    <property type="entry name" value="NMT"/>
</dbReference>
<evidence type="ECO:0000256" key="4">
    <source>
        <dbReference type="ARBA" id="ARBA00022679"/>
    </source>
</evidence>
<dbReference type="InterPro" id="IPR022677">
    <property type="entry name" value="NMT_C"/>
</dbReference>
<gene>
    <name evidence="11" type="primary">nmt2</name>
    <name evidence="11" type="ORF">TCON_0814</name>
</gene>
<evidence type="ECO:0000256" key="6">
    <source>
        <dbReference type="RuleBase" id="RU000586"/>
    </source>
</evidence>
<proteinExistence type="inferred from homology"/>
<keyword evidence="12" id="KW-1185">Reference proteome</keyword>
<evidence type="ECO:0000259" key="10">
    <source>
        <dbReference type="Pfam" id="PF02799"/>
    </source>
</evidence>
<dbReference type="Proteomes" id="UP001516464">
    <property type="component" value="Unassembled WGS sequence"/>
</dbReference>
<comment type="caution">
    <text evidence="11">The sequence shown here is derived from an EMBL/GenBank/DDBJ whole genome shotgun (WGS) entry which is preliminary data.</text>
</comment>
<feature type="region of interest" description="Disordered" evidence="8">
    <location>
        <begin position="1"/>
        <end position="29"/>
    </location>
</feature>
<keyword evidence="4 6" id="KW-0808">Transferase</keyword>
<feature type="domain" description="Glycylpeptide N-tetradecanoyltransferase C-terminal" evidence="10">
    <location>
        <begin position="203"/>
        <end position="350"/>
    </location>
</feature>
<evidence type="ECO:0000256" key="5">
    <source>
        <dbReference type="ARBA" id="ARBA00023315"/>
    </source>
</evidence>
<reference evidence="11 12" key="1">
    <citation type="submission" date="2019-01" db="EMBL/GenBank/DDBJ databases">
        <title>Genomes sequencing and comparative genomics of infectious freshwater microsporidia, Cucumispora dikerogammari and Thelohania contejeani.</title>
        <authorList>
            <person name="Cormier A."/>
            <person name="Giraud I."/>
            <person name="Wattier R."/>
            <person name="Teixeira M."/>
            <person name="Grandjean F."/>
            <person name="Rigaud T."/>
            <person name="Cordaux R."/>
        </authorList>
    </citation>
    <scope>NUCLEOTIDE SEQUENCE [LARGE SCALE GENOMIC DNA]</scope>
    <source>
        <strain evidence="11">T1</strain>
        <tissue evidence="11">Spores</tissue>
    </source>
</reference>
<dbReference type="Gene3D" id="3.40.630.170">
    <property type="match status" value="1"/>
</dbReference>
<dbReference type="EMBL" id="SBIQ01000036">
    <property type="protein sequence ID" value="KAF7683981.1"/>
    <property type="molecule type" value="Genomic_DNA"/>
</dbReference>
<dbReference type="PANTHER" id="PTHR11377:SF5">
    <property type="entry name" value="GLYCYLPEPTIDE N-TETRADECANOYLTRANSFERASE"/>
    <property type="match status" value="1"/>
</dbReference>
<evidence type="ECO:0000256" key="3">
    <source>
        <dbReference type="ARBA" id="ARBA00022240"/>
    </source>
</evidence>
<evidence type="ECO:0000256" key="2">
    <source>
        <dbReference type="ARBA" id="ARBA00012923"/>
    </source>
</evidence>
<evidence type="ECO:0000313" key="11">
    <source>
        <dbReference type="EMBL" id="KAF7683981.1"/>
    </source>
</evidence>
<keyword evidence="5 6" id="KW-0012">Acyltransferase</keyword>
<feature type="domain" description="Glycylpeptide N-tetradecanoyltransferase N-terminal" evidence="9">
    <location>
        <begin position="23"/>
        <end position="172"/>
    </location>
</feature>
<name>A0ABQ7I0I2_9MICR</name>
<dbReference type="Pfam" id="PF02799">
    <property type="entry name" value="NMT_C"/>
    <property type="match status" value="1"/>
</dbReference>
<evidence type="ECO:0000256" key="7">
    <source>
        <dbReference type="RuleBase" id="RU004178"/>
    </source>
</evidence>
<dbReference type="InterPro" id="IPR022676">
    <property type="entry name" value="NMT_N"/>
</dbReference>
<evidence type="ECO:0000259" key="9">
    <source>
        <dbReference type="Pfam" id="PF01233"/>
    </source>
</evidence>
<protein>
    <recommendedName>
        <fullName evidence="3 6">Glycylpeptide N-tetradecanoyltransferase</fullName>
        <ecNumber evidence="2 6">2.3.1.97</ecNumber>
    </recommendedName>
</protein>
<dbReference type="SUPFAM" id="SSF55729">
    <property type="entry name" value="Acyl-CoA N-acyltransferases (Nat)"/>
    <property type="match status" value="2"/>
</dbReference>
<evidence type="ECO:0000256" key="8">
    <source>
        <dbReference type="SAM" id="MobiDB-lite"/>
    </source>
</evidence>
<dbReference type="Pfam" id="PF01233">
    <property type="entry name" value="NMT"/>
    <property type="match status" value="1"/>
</dbReference>
<dbReference type="PANTHER" id="PTHR11377">
    <property type="entry name" value="N-MYRISTOYL TRANSFERASE"/>
    <property type="match status" value="1"/>
</dbReference>
<comment type="similarity">
    <text evidence="1 7">Belongs to the NMT family.</text>
</comment>
<sequence>MPEQHRFWDRQPVGIGNSNEPIEPPKSVPSNPIELPSGFSFDTLCPAKELISLHKLLSEHYVEHPKSEFRLFYSVEFLKWQLNAPGVRPEYAVTVKYAGEIVGFTLAREHTVQHKGVIRRVVSVNFLCLTRNLRKRRLAPVIIREVTRRANKNGIFQAIFTGGIKLPFSFSTSQYFHFPIDGPELVKLGYMRQYHSQRKLNAIRPGTRTMEERDIDRVMELYKKSATKYSLYEIYNKEEFKYNFLTRPGVINTYVHEENGVITEFGSFYHLNSLIIGKNIKEIPTAYLYIYSTDNHINFIEELIALSSKEGCILFNCLDIMQNKRFIKDLNFLPGDGFLNYYFFNCNAEIMDSSDIGFILV</sequence>
<dbReference type="InterPro" id="IPR016181">
    <property type="entry name" value="Acyl_CoA_acyltransferase"/>
</dbReference>
<evidence type="ECO:0000256" key="1">
    <source>
        <dbReference type="ARBA" id="ARBA00009469"/>
    </source>
</evidence>
<dbReference type="PIRSF" id="PIRSF015892">
    <property type="entry name" value="N-myristl_transf"/>
    <property type="match status" value="1"/>
</dbReference>